<reference evidence="3" key="1">
    <citation type="submission" date="2022-03" db="EMBL/GenBank/DDBJ databases">
        <title>Identification of a novel bacterium isolated from mangrove sediments.</title>
        <authorList>
            <person name="Pan X."/>
        </authorList>
    </citation>
    <scope>NUCLEOTIDE SEQUENCE</scope>
    <source>
        <strain evidence="3">B1949</strain>
    </source>
</reference>
<proteinExistence type="predicted"/>
<dbReference type="EMBL" id="JALHLF010000123">
    <property type="protein sequence ID" value="MCJ2184627.1"/>
    <property type="molecule type" value="Genomic_DNA"/>
</dbReference>
<dbReference type="RefSeq" id="WP_244023651.1">
    <property type="nucleotide sequence ID" value="NZ_JALHLF010000123.1"/>
</dbReference>
<dbReference type="InterPro" id="IPR010333">
    <property type="entry name" value="VirJ"/>
</dbReference>
<evidence type="ECO:0000259" key="2">
    <source>
        <dbReference type="Pfam" id="PF06057"/>
    </source>
</evidence>
<name>A0ABT0BHU6_9SPHN</name>
<dbReference type="Gene3D" id="3.40.50.1820">
    <property type="entry name" value="alpha/beta hydrolase"/>
    <property type="match status" value="1"/>
</dbReference>
<dbReference type="Proteomes" id="UP001162881">
    <property type="component" value="Unassembled WGS sequence"/>
</dbReference>
<dbReference type="InterPro" id="IPR029058">
    <property type="entry name" value="AB_hydrolase_fold"/>
</dbReference>
<feature type="region of interest" description="Disordered" evidence="1">
    <location>
        <begin position="252"/>
        <end position="271"/>
    </location>
</feature>
<feature type="domain" description="Bacterial virulence" evidence="2">
    <location>
        <begin position="62"/>
        <end position="247"/>
    </location>
</feature>
<dbReference type="SUPFAM" id="SSF53474">
    <property type="entry name" value="alpha/beta-Hydrolases"/>
    <property type="match status" value="1"/>
</dbReference>
<evidence type="ECO:0000313" key="3">
    <source>
        <dbReference type="EMBL" id="MCJ2184627.1"/>
    </source>
</evidence>
<keyword evidence="4" id="KW-1185">Reference proteome</keyword>
<organism evidence="3 4">
    <name type="scientific">Novosphingobium organovorum</name>
    <dbReference type="NCBI Taxonomy" id="2930092"/>
    <lineage>
        <taxon>Bacteria</taxon>
        <taxon>Pseudomonadati</taxon>
        <taxon>Pseudomonadota</taxon>
        <taxon>Alphaproteobacteria</taxon>
        <taxon>Sphingomonadales</taxon>
        <taxon>Sphingomonadaceae</taxon>
        <taxon>Novosphingobium</taxon>
    </lineage>
</organism>
<gene>
    <name evidence="3" type="ORF">MTR62_18315</name>
</gene>
<dbReference type="Pfam" id="PF06057">
    <property type="entry name" value="VirJ"/>
    <property type="match status" value="1"/>
</dbReference>
<protein>
    <submittedName>
        <fullName evidence="3">Virulence factor</fullName>
    </submittedName>
</protein>
<evidence type="ECO:0000256" key="1">
    <source>
        <dbReference type="SAM" id="MobiDB-lite"/>
    </source>
</evidence>
<accession>A0ABT0BHU6</accession>
<evidence type="ECO:0000313" key="4">
    <source>
        <dbReference type="Proteomes" id="UP001162881"/>
    </source>
</evidence>
<comment type="caution">
    <text evidence="3">The sequence shown here is derived from an EMBL/GenBank/DDBJ whole genome shotgun (WGS) entry which is preliminary data.</text>
</comment>
<sequence length="271" mass="28429">MTLPPRPNHRCMGALRFAAALLLALALLGALATQATRLGLLGTQAEQVFAPAPDAPRRALPVVMFSGDMGFHFGLSGDLARALAQRGFPVLGVSSPAAFGTHRSIGETRAIVIGALRRALAQNHARRLIVIGQSYGADILATVLPDLPADLRPRIAAIQLTVPARHVYFRADPTGLAYTGPADALPLARLRTLTYAPLICIHGLEEDDSLCPPLAGSGADVIALSGGHPLHHDGKRLLATTLAALRRADPRFNTALSPRPGAPRAALSPHS</sequence>